<dbReference type="AlphaFoldDB" id="A0A6N8G1T6"/>
<accession>A0A6N8G1T6</accession>
<name>A0A6N8G1T6_9CHRO</name>
<evidence type="ECO:0000313" key="2">
    <source>
        <dbReference type="EMBL" id="MUL38317.1"/>
    </source>
</evidence>
<sequence>MFEWLPERIEQAKIISQEFSLDWRFILNLPATEAEIRTCETDLGVLLPLSYREFLLRWNGASLFREESQLSGGVLSEIGIKGTHELLNFNREEKVNFTNEEWDSLILFCYLGMSADYCGFDPSQEKNAEYAVLDCFHELEPAQWRQSKIASSFIEWLEQIFEQVAQKKHPFFWLGSKDLW</sequence>
<comment type="caution">
    <text evidence="2">The sequence shown here is derived from an EMBL/GenBank/DDBJ whole genome shotgun (WGS) entry which is preliminary data.</text>
</comment>
<dbReference type="Proteomes" id="UP000441797">
    <property type="component" value="Unassembled WGS sequence"/>
</dbReference>
<evidence type="ECO:0000259" key="1">
    <source>
        <dbReference type="SMART" id="SM00860"/>
    </source>
</evidence>
<gene>
    <name evidence="2" type="ORF">BWI75_18790</name>
</gene>
<dbReference type="InterPro" id="IPR018958">
    <property type="entry name" value="Knr4/Smi1-like_dom"/>
</dbReference>
<dbReference type="RefSeq" id="WP_105218850.1">
    <property type="nucleotide sequence ID" value="NZ_CAWNSU010000022.1"/>
</dbReference>
<reference evidence="2 3" key="1">
    <citation type="journal article" date="2019" name="Front. Microbiol.">
        <title>Genomic Features for Desiccation Tolerance and Sugar Biosynthesis in the Extremophile Gloeocapsopsis sp. UTEX B3054.</title>
        <authorList>
            <person name="Urrejola C."/>
            <person name="Alcorta J."/>
            <person name="Salas L."/>
            <person name="Vasquez M."/>
            <person name="Polz M.F."/>
            <person name="Vicuna R."/>
            <person name="Diez B."/>
        </authorList>
    </citation>
    <scope>NUCLEOTIDE SEQUENCE [LARGE SCALE GENOMIC DNA]</scope>
    <source>
        <strain evidence="2 3">1H9</strain>
    </source>
</reference>
<dbReference type="SUPFAM" id="SSF160631">
    <property type="entry name" value="SMI1/KNR4-like"/>
    <property type="match status" value="1"/>
</dbReference>
<organism evidence="2 3">
    <name type="scientific">Gloeocapsopsis dulcis AAB1 = 1H9</name>
    <dbReference type="NCBI Taxonomy" id="1433147"/>
    <lineage>
        <taxon>Bacteria</taxon>
        <taxon>Bacillati</taxon>
        <taxon>Cyanobacteriota</taxon>
        <taxon>Cyanophyceae</taxon>
        <taxon>Oscillatoriophycideae</taxon>
        <taxon>Chroococcales</taxon>
        <taxon>Chroococcaceae</taxon>
        <taxon>Gloeocapsopsis</taxon>
        <taxon>Gloeocapsopsis dulcis</taxon>
    </lineage>
</organism>
<dbReference type="InterPro" id="IPR037883">
    <property type="entry name" value="Knr4/Smi1-like_sf"/>
</dbReference>
<dbReference type="Pfam" id="PF09346">
    <property type="entry name" value="SMI1_KNR4"/>
    <property type="match status" value="1"/>
</dbReference>
<protein>
    <recommendedName>
        <fullName evidence="1">Knr4/Smi1-like domain-containing protein</fullName>
    </recommendedName>
</protein>
<dbReference type="SMART" id="SM00860">
    <property type="entry name" value="SMI1_KNR4"/>
    <property type="match status" value="1"/>
</dbReference>
<proteinExistence type="predicted"/>
<evidence type="ECO:0000313" key="3">
    <source>
        <dbReference type="Proteomes" id="UP000441797"/>
    </source>
</evidence>
<feature type="domain" description="Knr4/Smi1-like" evidence="1">
    <location>
        <begin position="30"/>
        <end position="159"/>
    </location>
</feature>
<dbReference type="OrthoDB" id="422217at2"/>
<dbReference type="EMBL" id="NAPY01000036">
    <property type="protein sequence ID" value="MUL38317.1"/>
    <property type="molecule type" value="Genomic_DNA"/>
</dbReference>
<dbReference type="Gene3D" id="3.40.1580.10">
    <property type="entry name" value="SMI1/KNR4-like"/>
    <property type="match status" value="1"/>
</dbReference>
<keyword evidence="3" id="KW-1185">Reference proteome</keyword>